<dbReference type="OrthoDB" id="6282387at2759"/>
<name>A0A3S4ZVN0_9PLAT</name>
<reference evidence="2" key="1">
    <citation type="submission" date="2018-11" db="EMBL/GenBank/DDBJ databases">
        <authorList>
            <consortium name="Pathogen Informatics"/>
        </authorList>
    </citation>
    <scope>NUCLEOTIDE SEQUENCE</scope>
</reference>
<dbReference type="Proteomes" id="UP000784294">
    <property type="component" value="Unassembled WGS sequence"/>
</dbReference>
<dbReference type="EMBL" id="CAAALY010003535">
    <property type="protein sequence ID" value="VEL08266.1"/>
    <property type="molecule type" value="Genomic_DNA"/>
</dbReference>
<evidence type="ECO:0000313" key="2">
    <source>
        <dbReference type="EMBL" id="VEL08266.1"/>
    </source>
</evidence>
<comment type="caution">
    <text evidence="2">The sequence shown here is derived from an EMBL/GenBank/DDBJ whole genome shotgun (WGS) entry which is preliminary data.</text>
</comment>
<feature type="compositionally biased region" description="Low complexity" evidence="1">
    <location>
        <begin position="316"/>
        <end position="330"/>
    </location>
</feature>
<evidence type="ECO:0000256" key="1">
    <source>
        <dbReference type="SAM" id="MobiDB-lite"/>
    </source>
</evidence>
<feature type="non-terminal residue" evidence="2">
    <location>
        <position position="1"/>
    </location>
</feature>
<dbReference type="AlphaFoldDB" id="A0A3S4ZVN0"/>
<gene>
    <name evidence="2" type="ORF">PXEA_LOCUS1706</name>
</gene>
<organism evidence="2 3">
    <name type="scientific">Protopolystoma xenopodis</name>
    <dbReference type="NCBI Taxonomy" id="117903"/>
    <lineage>
        <taxon>Eukaryota</taxon>
        <taxon>Metazoa</taxon>
        <taxon>Spiralia</taxon>
        <taxon>Lophotrochozoa</taxon>
        <taxon>Platyhelminthes</taxon>
        <taxon>Monogenea</taxon>
        <taxon>Polyopisthocotylea</taxon>
        <taxon>Polystomatidea</taxon>
        <taxon>Polystomatidae</taxon>
        <taxon>Protopolystoma</taxon>
    </lineage>
</organism>
<proteinExistence type="predicted"/>
<keyword evidence="3" id="KW-1185">Reference proteome</keyword>
<feature type="region of interest" description="Disordered" evidence="1">
    <location>
        <begin position="314"/>
        <end position="337"/>
    </location>
</feature>
<evidence type="ECO:0000313" key="3">
    <source>
        <dbReference type="Proteomes" id="UP000784294"/>
    </source>
</evidence>
<accession>A0A3S4ZVN0</accession>
<protein>
    <submittedName>
        <fullName evidence="2">Uncharacterized protein</fullName>
    </submittedName>
</protein>
<sequence length="643" mass="69501">LSPPTDSFSRLRGIALRRPDQKCTPAITPVLTATGSVATPAMSPSMLATMNSATRVLENLTGHEAFLIQLASFRSQEVLMSLLAAVEAVLSTTSITASAHVSSSSVPSASSNTANLSYQSPSCSGINVATNAAITGTGDTLSILSLAPACLLLDALAASCKLACFRTCLIKRTQLLQGLTDALHRHVDLLSEPRFYFYIFHSQLIASICCLLHNMFVGDFHVVHSLLKPSSEFSTYSTHIVPDSVSEANCAQECPSKLIDRLLSGIGRILDQPGHGPELRAITVSLAGHLLPHCDREQLTEWCGVIDTEPPNSLDPCYTSSSDPPSSQNSAPPPSPNMLQARARLLLAILDSCSTPFAFGRSTSVVQETKAITKVDTPLKSVVADNRFSGNSFLEDAKPIAPELTADCQLSSHLLSGCLRCLAVCTPYCLSLRYAIGDSRRRVHRLARLLRARLPPADNANINASPSLNITQPRDELLAGNACLVLQQCVADTPMAEHLVGSPVMLDLLSLMQEATRVDARRNAAILASKLAQANQEHRDHLSHLDGFSVLAKFNNWGSHTGRHDDNYHQQQQQDSSLMSMMMAHKLNKASSFGHYCGEYHIKKAARDPATLQLAKHNDVADGNDDYVDTLLYTVIIALKYAF</sequence>